<name>A0A8J6NKP4_9CHLR</name>
<keyword evidence="12 16" id="KW-0238">DNA-binding</keyword>
<dbReference type="EC" id="2.7.7.7" evidence="2 15"/>
<evidence type="ECO:0000259" key="17">
    <source>
        <dbReference type="SMART" id="SM00474"/>
    </source>
</evidence>
<dbReference type="InterPro" id="IPR002562">
    <property type="entry name" value="3'-5'_exonuclease_dom"/>
</dbReference>
<dbReference type="Gene3D" id="3.30.70.370">
    <property type="match status" value="1"/>
</dbReference>
<dbReference type="InterPro" id="IPR043502">
    <property type="entry name" value="DNA/RNA_pol_sf"/>
</dbReference>
<feature type="domain" description="5'-3' exonuclease" evidence="18">
    <location>
        <begin position="1"/>
        <end position="265"/>
    </location>
</feature>
<dbReference type="Gene3D" id="1.20.1060.10">
    <property type="entry name" value="Taq DNA Polymerase, Chain T, domain 4"/>
    <property type="match status" value="1"/>
</dbReference>
<dbReference type="InterPro" id="IPR002298">
    <property type="entry name" value="DNA_polymerase_A"/>
</dbReference>
<dbReference type="InterPro" id="IPR018320">
    <property type="entry name" value="DNA_polymerase_1"/>
</dbReference>
<evidence type="ECO:0000256" key="1">
    <source>
        <dbReference type="ARBA" id="ARBA00007705"/>
    </source>
</evidence>
<dbReference type="Pfam" id="PF01367">
    <property type="entry name" value="5_3_exonuc"/>
    <property type="match status" value="1"/>
</dbReference>
<comment type="caution">
    <text evidence="20">The sequence shown here is derived from an EMBL/GenBank/DDBJ whole genome shotgun (WGS) entry which is preliminary data.</text>
</comment>
<dbReference type="InterPro" id="IPR008918">
    <property type="entry name" value="HhH2"/>
</dbReference>
<evidence type="ECO:0000256" key="3">
    <source>
        <dbReference type="ARBA" id="ARBA00020311"/>
    </source>
</evidence>
<dbReference type="Pfam" id="PF01612">
    <property type="entry name" value="DNA_pol_A_exo1"/>
    <property type="match status" value="1"/>
</dbReference>
<dbReference type="InterPro" id="IPR036397">
    <property type="entry name" value="RNaseH_sf"/>
</dbReference>
<evidence type="ECO:0000256" key="10">
    <source>
        <dbReference type="ARBA" id="ARBA00022839"/>
    </source>
</evidence>
<dbReference type="Gene3D" id="3.30.420.10">
    <property type="entry name" value="Ribonuclease H-like superfamily/Ribonuclease H"/>
    <property type="match status" value="1"/>
</dbReference>
<evidence type="ECO:0000256" key="16">
    <source>
        <dbReference type="RuleBase" id="RU004460"/>
    </source>
</evidence>
<dbReference type="CDD" id="cd06139">
    <property type="entry name" value="DNA_polA_I_Ecoli_like_exo"/>
    <property type="match status" value="1"/>
</dbReference>
<dbReference type="InterPro" id="IPR036279">
    <property type="entry name" value="5-3_exonuclease_C_sf"/>
</dbReference>
<evidence type="ECO:0000256" key="2">
    <source>
        <dbReference type="ARBA" id="ARBA00012417"/>
    </source>
</evidence>
<proteinExistence type="inferred from homology"/>
<gene>
    <name evidence="16 20" type="primary">polA</name>
    <name evidence="20" type="ORF">H8E29_05865</name>
</gene>
<keyword evidence="11 16" id="KW-0239">DNA-directed DNA polymerase</keyword>
<dbReference type="CDD" id="cd09898">
    <property type="entry name" value="H3TH_53EXO"/>
    <property type="match status" value="1"/>
</dbReference>
<dbReference type="GO" id="GO:0003677">
    <property type="term" value="F:DNA binding"/>
    <property type="evidence" value="ECO:0007669"/>
    <property type="project" value="UniProtKB-UniRule"/>
</dbReference>
<dbReference type="PANTHER" id="PTHR10133:SF27">
    <property type="entry name" value="DNA POLYMERASE NU"/>
    <property type="match status" value="1"/>
</dbReference>
<dbReference type="GO" id="GO:0006302">
    <property type="term" value="P:double-strand break repair"/>
    <property type="evidence" value="ECO:0007669"/>
    <property type="project" value="TreeGrafter"/>
</dbReference>
<dbReference type="InterPro" id="IPR020045">
    <property type="entry name" value="DNA_polI_H3TH"/>
</dbReference>
<dbReference type="FunFam" id="1.10.150.20:FF:000003">
    <property type="entry name" value="DNA polymerase I"/>
    <property type="match status" value="1"/>
</dbReference>
<feature type="domain" description="3'-5' exonuclease" evidence="17">
    <location>
        <begin position="326"/>
        <end position="510"/>
    </location>
</feature>
<keyword evidence="9 16" id="KW-0378">Hydrolase</keyword>
<accession>A0A8J6NKP4</accession>
<protein>
    <recommendedName>
        <fullName evidence="3 15">DNA polymerase I</fullName>
        <ecNumber evidence="2 15">2.7.7.7</ecNumber>
    </recommendedName>
</protein>
<comment type="function">
    <text evidence="16">In addition to polymerase activity, this DNA polymerase exhibits 3'-5' and 5'-3' exonuclease activity.</text>
</comment>
<dbReference type="Pfam" id="PF02739">
    <property type="entry name" value="5_3_exonuc_N"/>
    <property type="match status" value="1"/>
</dbReference>
<keyword evidence="7" id="KW-0540">Nuclease</keyword>
<keyword evidence="8 16" id="KW-0227">DNA damage</keyword>
<dbReference type="SUPFAM" id="SSF53098">
    <property type="entry name" value="Ribonuclease H-like"/>
    <property type="match status" value="1"/>
</dbReference>
<dbReference type="PRINTS" id="PR00868">
    <property type="entry name" value="DNAPOLI"/>
</dbReference>
<dbReference type="InterPro" id="IPR002421">
    <property type="entry name" value="5-3_exonuclease"/>
</dbReference>
<dbReference type="SUPFAM" id="SSF56672">
    <property type="entry name" value="DNA/RNA polymerases"/>
    <property type="match status" value="1"/>
</dbReference>
<evidence type="ECO:0000256" key="12">
    <source>
        <dbReference type="ARBA" id="ARBA00023125"/>
    </source>
</evidence>
<dbReference type="SUPFAM" id="SSF88723">
    <property type="entry name" value="PIN domain-like"/>
    <property type="match status" value="1"/>
</dbReference>
<dbReference type="Pfam" id="PF00476">
    <property type="entry name" value="DNA_pol_A"/>
    <property type="match status" value="1"/>
</dbReference>
<dbReference type="GO" id="GO:0008408">
    <property type="term" value="F:3'-5' exonuclease activity"/>
    <property type="evidence" value="ECO:0007669"/>
    <property type="project" value="UniProtKB-UniRule"/>
</dbReference>
<sequence length="923" mass="102517">MPPTLYLIDGHALAYRAYFALSGANPDRWQTSTGEPTAGIFGFASVLMRLLENDKPDYMAVAFDVGKTFRHEMYPEYKGTRAKMPDDLRPQIERIRQLVDSFNLPRLEMDGYEADDVLGSVARQAAEQGLGVKIITGDRDLLQLVNERVIVNLPGRSMSDARDYYPADVEKKLGVRPDQVVDMKALMGDSSDNIPGVYGIGEKTAQKLLAQYETLDGIYAHLDEIPKRFQSKLATDKEAAYLSQDLARIRIDLPVHLDIEQSRTDQLDAPAVTALFRDLEFHSLINRLNKLTDTAAPPAAEGQLSLFSRADAPVISSPKESVSITTQIVDTAEGLADLAKKLQQSEMIALDTETTSTDEMQAELVGISLAYKTGEGFYIPTGHKKGKQLPLEDVLEALRPSLINPKIQKIGHNLKYDIILLARNGLHVMPHSFDTMIAEWLLDPASRSLGLKKLAFVRLGEQMIEIEELIGTGKKQISMADVAIEKAAPYAALDAEICLRLYPLLKKDLERVAGTKLLYELEMPLIKVLAEMEMAGILLDIPFFKEMSVQLETRLIEIEKQVIELVGKAFNLNSTQQLSDILFNRLGLQPPDRTRKTKSGHYSTSAAVLEGMHGDHPVVDLILEQRELSKLKSTYVDALPAALNPATGRVHTSFNQTGSVTGRLASSNPNLQNIPIRSELGRRVRKGFIAEKGNVLLAIDYSQIELRIVAHMAQDETMLAAFRSGQDIHATTAAAIYGVRLEEVTKDMRRHAKAVNFGLIYGMSAFGLTRSTELTLAESEDFVTAYFVKFPGVKRYLDNIRIIASEQGYVETLLGRRRYFPSLKNPSNQNQRNREEREAINAPIQGTAADIMKIAMLDVAKALQGTGLHSKMLLQVHDEVVIECPQNELDDTIKAVTSAMESAYKLDIPLSTEARWGLTWGDL</sequence>
<dbReference type="InterPro" id="IPR001098">
    <property type="entry name" value="DNA-dir_DNA_pol_A_palm_dom"/>
</dbReference>
<dbReference type="FunFam" id="3.40.50.1010:FF:000001">
    <property type="entry name" value="DNA polymerase I"/>
    <property type="match status" value="1"/>
</dbReference>
<dbReference type="FunFam" id="1.20.1060.10:FF:000001">
    <property type="entry name" value="DNA polymerase I"/>
    <property type="match status" value="1"/>
</dbReference>
<dbReference type="FunFam" id="1.10.150.20:FF:000002">
    <property type="entry name" value="DNA polymerase I"/>
    <property type="match status" value="1"/>
</dbReference>
<feature type="domain" description="DNA-directed DNA polymerase family A palm" evidence="19">
    <location>
        <begin position="681"/>
        <end position="888"/>
    </location>
</feature>
<dbReference type="GO" id="GO:0006261">
    <property type="term" value="P:DNA-templated DNA replication"/>
    <property type="evidence" value="ECO:0007669"/>
    <property type="project" value="UniProtKB-UniRule"/>
</dbReference>
<dbReference type="SMART" id="SM00482">
    <property type="entry name" value="POLAc"/>
    <property type="match status" value="1"/>
</dbReference>
<evidence type="ECO:0000259" key="19">
    <source>
        <dbReference type="SMART" id="SM00482"/>
    </source>
</evidence>
<evidence type="ECO:0000313" key="20">
    <source>
        <dbReference type="EMBL" id="MBC8334771.1"/>
    </source>
</evidence>
<evidence type="ECO:0000313" key="21">
    <source>
        <dbReference type="Proteomes" id="UP000614469"/>
    </source>
</evidence>
<keyword evidence="13 16" id="KW-0234">DNA repair</keyword>
<dbReference type="InterPro" id="IPR019760">
    <property type="entry name" value="DNA-dir_DNA_pol_A_CS"/>
</dbReference>
<keyword evidence="4 16" id="KW-0808">Transferase</keyword>
<dbReference type="Gene3D" id="3.40.50.1010">
    <property type="entry name" value="5'-nuclease"/>
    <property type="match status" value="1"/>
</dbReference>
<dbReference type="PANTHER" id="PTHR10133">
    <property type="entry name" value="DNA POLYMERASE I"/>
    <property type="match status" value="1"/>
</dbReference>
<reference evidence="20 21" key="1">
    <citation type="submission" date="2020-08" db="EMBL/GenBank/DDBJ databases">
        <title>Bridging the membrane lipid divide: bacteria of the FCB group superphylum have the potential to synthesize archaeal ether lipids.</title>
        <authorList>
            <person name="Villanueva L."/>
            <person name="Von Meijenfeldt F.A.B."/>
            <person name="Westbye A.B."/>
            <person name="Yadav S."/>
            <person name="Hopmans E.C."/>
            <person name="Dutilh B.E."/>
            <person name="Sinninghe Damste J.S."/>
        </authorList>
    </citation>
    <scope>NUCLEOTIDE SEQUENCE [LARGE SCALE GENOMIC DNA]</scope>
    <source>
        <strain evidence="20">NIOZ-UU36</strain>
    </source>
</reference>
<dbReference type="SMART" id="SM00475">
    <property type="entry name" value="53EXOc"/>
    <property type="match status" value="1"/>
</dbReference>
<dbReference type="EMBL" id="JACNJN010000079">
    <property type="protein sequence ID" value="MBC8334771.1"/>
    <property type="molecule type" value="Genomic_DNA"/>
</dbReference>
<dbReference type="SUPFAM" id="SSF47807">
    <property type="entry name" value="5' to 3' exonuclease, C-terminal subdomain"/>
    <property type="match status" value="1"/>
</dbReference>
<dbReference type="SMART" id="SM00279">
    <property type="entry name" value="HhH2"/>
    <property type="match status" value="1"/>
</dbReference>
<evidence type="ECO:0000256" key="6">
    <source>
        <dbReference type="ARBA" id="ARBA00022705"/>
    </source>
</evidence>
<evidence type="ECO:0000256" key="8">
    <source>
        <dbReference type="ARBA" id="ARBA00022763"/>
    </source>
</evidence>
<dbReference type="Proteomes" id="UP000614469">
    <property type="component" value="Unassembled WGS sequence"/>
</dbReference>
<dbReference type="AlphaFoldDB" id="A0A8J6NKP4"/>
<dbReference type="NCBIfam" id="NF004397">
    <property type="entry name" value="PRK05755.1"/>
    <property type="match status" value="1"/>
</dbReference>
<evidence type="ECO:0000256" key="7">
    <source>
        <dbReference type="ARBA" id="ARBA00022722"/>
    </source>
</evidence>
<comment type="similarity">
    <text evidence="1 16">Belongs to the DNA polymerase type-A family.</text>
</comment>
<dbReference type="Gene3D" id="1.10.150.20">
    <property type="entry name" value="5' to 3' exonuclease, C-terminal subdomain"/>
    <property type="match status" value="2"/>
</dbReference>
<dbReference type="SMART" id="SM00474">
    <property type="entry name" value="35EXOc"/>
    <property type="match status" value="1"/>
</dbReference>
<organism evidence="20 21">
    <name type="scientific">Candidatus Desulfolinea nitratireducens</name>
    <dbReference type="NCBI Taxonomy" id="2841698"/>
    <lineage>
        <taxon>Bacteria</taxon>
        <taxon>Bacillati</taxon>
        <taxon>Chloroflexota</taxon>
        <taxon>Anaerolineae</taxon>
        <taxon>Anaerolineales</taxon>
        <taxon>Anaerolineales incertae sedis</taxon>
        <taxon>Candidatus Desulfolinea</taxon>
    </lineage>
</organism>
<evidence type="ECO:0000256" key="14">
    <source>
        <dbReference type="ARBA" id="ARBA00049244"/>
    </source>
</evidence>
<dbReference type="CDD" id="cd08637">
    <property type="entry name" value="DNA_pol_A_pol_I_C"/>
    <property type="match status" value="1"/>
</dbReference>
<evidence type="ECO:0000256" key="9">
    <source>
        <dbReference type="ARBA" id="ARBA00022801"/>
    </source>
</evidence>
<dbReference type="InterPro" id="IPR012337">
    <property type="entry name" value="RNaseH-like_sf"/>
</dbReference>
<evidence type="ECO:0000256" key="4">
    <source>
        <dbReference type="ARBA" id="ARBA00022679"/>
    </source>
</evidence>
<keyword evidence="5 16" id="KW-0548">Nucleotidyltransferase</keyword>
<dbReference type="CDD" id="cd09859">
    <property type="entry name" value="PIN_53EXO"/>
    <property type="match status" value="1"/>
</dbReference>
<evidence type="ECO:0000256" key="15">
    <source>
        <dbReference type="NCBIfam" id="TIGR00593"/>
    </source>
</evidence>
<dbReference type="InterPro" id="IPR029060">
    <property type="entry name" value="PIN-like_dom_sf"/>
</dbReference>
<evidence type="ECO:0000256" key="5">
    <source>
        <dbReference type="ARBA" id="ARBA00022695"/>
    </source>
</evidence>
<dbReference type="InterPro" id="IPR020046">
    <property type="entry name" value="5-3_exonucl_a-hlix_arch_N"/>
</dbReference>
<dbReference type="GO" id="GO:0008409">
    <property type="term" value="F:5'-3' exonuclease activity"/>
    <property type="evidence" value="ECO:0007669"/>
    <property type="project" value="UniProtKB-UniRule"/>
</dbReference>
<evidence type="ECO:0000256" key="11">
    <source>
        <dbReference type="ARBA" id="ARBA00022932"/>
    </source>
</evidence>
<dbReference type="PROSITE" id="PS00447">
    <property type="entry name" value="DNA_POLYMERASE_A"/>
    <property type="match status" value="1"/>
</dbReference>
<dbReference type="GO" id="GO:0003887">
    <property type="term" value="F:DNA-directed DNA polymerase activity"/>
    <property type="evidence" value="ECO:0007669"/>
    <property type="project" value="UniProtKB-UniRule"/>
</dbReference>
<comment type="catalytic activity">
    <reaction evidence="14 16">
        <text>DNA(n) + a 2'-deoxyribonucleoside 5'-triphosphate = DNA(n+1) + diphosphate</text>
        <dbReference type="Rhea" id="RHEA:22508"/>
        <dbReference type="Rhea" id="RHEA-COMP:17339"/>
        <dbReference type="Rhea" id="RHEA-COMP:17340"/>
        <dbReference type="ChEBI" id="CHEBI:33019"/>
        <dbReference type="ChEBI" id="CHEBI:61560"/>
        <dbReference type="ChEBI" id="CHEBI:173112"/>
        <dbReference type="EC" id="2.7.7.7"/>
    </reaction>
</comment>
<dbReference type="NCBIfam" id="TIGR00593">
    <property type="entry name" value="pola"/>
    <property type="match status" value="1"/>
</dbReference>
<keyword evidence="6 16" id="KW-0235">DNA replication</keyword>
<evidence type="ECO:0000259" key="18">
    <source>
        <dbReference type="SMART" id="SM00475"/>
    </source>
</evidence>
<keyword evidence="10 16" id="KW-0269">Exonuclease</keyword>
<evidence type="ECO:0000256" key="13">
    <source>
        <dbReference type="ARBA" id="ARBA00023204"/>
    </source>
</evidence>